<organism evidence="1 2">
    <name type="scientific">Funneliformis geosporum</name>
    <dbReference type="NCBI Taxonomy" id="1117311"/>
    <lineage>
        <taxon>Eukaryota</taxon>
        <taxon>Fungi</taxon>
        <taxon>Fungi incertae sedis</taxon>
        <taxon>Mucoromycota</taxon>
        <taxon>Glomeromycotina</taxon>
        <taxon>Glomeromycetes</taxon>
        <taxon>Glomerales</taxon>
        <taxon>Glomeraceae</taxon>
        <taxon>Funneliformis</taxon>
    </lineage>
</organism>
<dbReference type="Proteomes" id="UP001153678">
    <property type="component" value="Unassembled WGS sequence"/>
</dbReference>
<proteinExistence type="predicted"/>
<comment type="caution">
    <text evidence="1">The sequence shown here is derived from an EMBL/GenBank/DDBJ whole genome shotgun (WGS) entry which is preliminary data.</text>
</comment>
<sequence length="50" mass="5839">PYAFVGCDLLVRIIGLTENKRNSHKHYYKLGCGILEIKYLEPISLYNLLR</sequence>
<gene>
    <name evidence="1" type="ORF">FWILDA_LOCUS17733</name>
</gene>
<feature type="non-terminal residue" evidence="1">
    <location>
        <position position="1"/>
    </location>
</feature>
<accession>A0A9W4WZ01</accession>
<evidence type="ECO:0000313" key="1">
    <source>
        <dbReference type="EMBL" id="CAI2196747.1"/>
    </source>
</evidence>
<name>A0A9W4WZ01_9GLOM</name>
<protein>
    <submittedName>
        <fullName evidence="1">5999_t:CDS:1</fullName>
    </submittedName>
</protein>
<reference evidence="1" key="1">
    <citation type="submission" date="2022-08" db="EMBL/GenBank/DDBJ databases">
        <authorList>
            <person name="Kallberg Y."/>
            <person name="Tangrot J."/>
            <person name="Rosling A."/>
        </authorList>
    </citation>
    <scope>NUCLEOTIDE SEQUENCE</scope>
    <source>
        <strain evidence="1">Wild A</strain>
    </source>
</reference>
<dbReference type="AlphaFoldDB" id="A0A9W4WZ01"/>
<evidence type="ECO:0000313" key="2">
    <source>
        <dbReference type="Proteomes" id="UP001153678"/>
    </source>
</evidence>
<keyword evidence="2" id="KW-1185">Reference proteome</keyword>
<dbReference type="EMBL" id="CAMKVN010014877">
    <property type="protein sequence ID" value="CAI2196747.1"/>
    <property type="molecule type" value="Genomic_DNA"/>
</dbReference>